<evidence type="ECO:0000313" key="3">
    <source>
        <dbReference type="Proteomes" id="UP000190648"/>
    </source>
</evidence>
<dbReference type="EMBL" id="LSYS01009753">
    <property type="protein sequence ID" value="OPJ58780.1"/>
    <property type="molecule type" value="Genomic_DNA"/>
</dbReference>
<feature type="region of interest" description="Disordered" evidence="1">
    <location>
        <begin position="52"/>
        <end position="94"/>
    </location>
</feature>
<reference evidence="2 3" key="1">
    <citation type="submission" date="2016-02" db="EMBL/GenBank/DDBJ databases">
        <title>Band-tailed pigeon sequencing and assembly.</title>
        <authorList>
            <person name="Soares A.E."/>
            <person name="Novak B.J."/>
            <person name="Rice E.S."/>
            <person name="O'Connell B."/>
            <person name="Chang D."/>
            <person name="Weber S."/>
            <person name="Shapiro B."/>
        </authorList>
    </citation>
    <scope>NUCLEOTIDE SEQUENCE [LARGE SCALE GENOMIC DNA]</scope>
    <source>
        <strain evidence="2">BTP2013</strain>
        <tissue evidence="2">Blood</tissue>
    </source>
</reference>
<dbReference type="Proteomes" id="UP000190648">
    <property type="component" value="Unassembled WGS sequence"/>
</dbReference>
<evidence type="ECO:0000256" key="1">
    <source>
        <dbReference type="SAM" id="MobiDB-lite"/>
    </source>
</evidence>
<protein>
    <submittedName>
        <fullName evidence="2">Uncharacterized protein</fullName>
    </submittedName>
</protein>
<name>A0A1V4IG03_PATFA</name>
<feature type="compositionally biased region" description="Basic and acidic residues" evidence="1">
    <location>
        <begin position="62"/>
        <end position="94"/>
    </location>
</feature>
<organism evidence="2 3">
    <name type="scientific">Patagioenas fasciata monilis</name>
    <dbReference type="NCBI Taxonomy" id="372326"/>
    <lineage>
        <taxon>Eukaryota</taxon>
        <taxon>Metazoa</taxon>
        <taxon>Chordata</taxon>
        <taxon>Craniata</taxon>
        <taxon>Vertebrata</taxon>
        <taxon>Euteleostomi</taxon>
        <taxon>Archelosauria</taxon>
        <taxon>Archosauria</taxon>
        <taxon>Dinosauria</taxon>
        <taxon>Saurischia</taxon>
        <taxon>Theropoda</taxon>
        <taxon>Coelurosauria</taxon>
        <taxon>Aves</taxon>
        <taxon>Neognathae</taxon>
        <taxon>Neoaves</taxon>
        <taxon>Columbimorphae</taxon>
        <taxon>Columbiformes</taxon>
        <taxon>Columbidae</taxon>
        <taxon>Patagioenas</taxon>
    </lineage>
</organism>
<proteinExistence type="predicted"/>
<sequence length="118" mass="13417">MRNKLGGTGLVCRVVVLSKYAVDSPWEDTRSLGASSLQVLAKNNISSRSGVKKVSYKIKNASSRDKQGGEEHDDAGGRREETQKERTSWQRGERQRCLRMETQEVKLIMEKKRLCFKT</sequence>
<keyword evidence="3" id="KW-1185">Reference proteome</keyword>
<dbReference type="AlphaFoldDB" id="A0A1V4IG03"/>
<evidence type="ECO:0000313" key="2">
    <source>
        <dbReference type="EMBL" id="OPJ58780.1"/>
    </source>
</evidence>
<comment type="caution">
    <text evidence="2">The sequence shown here is derived from an EMBL/GenBank/DDBJ whole genome shotgun (WGS) entry which is preliminary data.</text>
</comment>
<accession>A0A1V4IG03</accession>
<gene>
    <name evidence="2" type="ORF">AV530_000534</name>
</gene>